<name>A0A150WI94_BDEBC</name>
<keyword evidence="1" id="KW-0472">Membrane</keyword>
<feature type="transmembrane region" description="Helical" evidence="1">
    <location>
        <begin position="57"/>
        <end position="78"/>
    </location>
</feature>
<evidence type="ECO:0000313" key="2">
    <source>
        <dbReference type="EMBL" id="KYG63267.1"/>
    </source>
</evidence>
<dbReference type="EMBL" id="LUKF01000014">
    <property type="protein sequence ID" value="KYG63267.1"/>
    <property type="molecule type" value="Genomic_DNA"/>
</dbReference>
<dbReference type="Proteomes" id="UP000075391">
    <property type="component" value="Unassembled WGS sequence"/>
</dbReference>
<proteinExistence type="predicted"/>
<accession>A0A150WI94</accession>
<comment type="caution">
    <text evidence="2">The sequence shown here is derived from an EMBL/GenBank/DDBJ whole genome shotgun (WGS) entry which is preliminary data.</text>
</comment>
<evidence type="ECO:0000313" key="3">
    <source>
        <dbReference type="Proteomes" id="UP000075391"/>
    </source>
</evidence>
<organism evidence="2 3">
    <name type="scientific">Bdellovibrio bacteriovorus</name>
    <dbReference type="NCBI Taxonomy" id="959"/>
    <lineage>
        <taxon>Bacteria</taxon>
        <taxon>Pseudomonadati</taxon>
        <taxon>Bdellovibrionota</taxon>
        <taxon>Bdellovibrionia</taxon>
        <taxon>Bdellovibrionales</taxon>
        <taxon>Pseudobdellovibrionaceae</taxon>
        <taxon>Bdellovibrio</taxon>
    </lineage>
</organism>
<sequence length="90" mass="9847">MSGRFLSFCCYCWRSLALRNLHQVPATHYSQIPTTRSLVGSEVGGGGGISSSGFLRVGASFVFGFWPSLTAFFSLLIFDFQFSNFAGSFL</sequence>
<evidence type="ECO:0000256" key="1">
    <source>
        <dbReference type="SAM" id="Phobius"/>
    </source>
</evidence>
<dbReference type="AlphaFoldDB" id="A0A150WI94"/>
<keyword evidence="1" id="KW-1133">Transmembrane helix</keyword>
<gene>
    <name evidence="2" type="ORF">AZI85_04335</name>
</gene>
<reference evidence="2 3" key="1">
    <citation type="submission" date="2016-03" db="EMBL/GenBank/DDBJ databases">
        <authorList>
            <person name="Ploux O."/>
        </authorList>
    </citation>
    <scope>NUCLEOTIDE SEQUENCE [LARGE SCALE GENOMIC DNA]</scope>
    <source>
        <strain evidence="2 3">BER2</strain>
    </source>
</reference>
<keyword evidence="1" id="KW-0812">Transmembrane</keyword>
<protein>
    <submittedName>
        <fullName evidence="2">Uncharacterized protein</fullName>
    </submittedName>
</protein>